<gene>
    <name evidence="1" type="ORF">MSG28_000974</name>
</gene>
<evidence type="ECO:0000313" key="2">
    <source>
        <dbReference type="Proteomes" id="UP001064048"/>
    </source>
</evidence>
<proteinExistence type="predicted"/>
<reference evidence="1 2" key="1">
    <citation type="journal article" date="2022" name="Genome Biol. Evol.">
        <title>The Spruce Budworm Genome: Reconstructing the Evolutionary History of Antifreeze Proteins.</title>
        <authorList>
            <person name="Beliveau C."/>
            <person name="Gagne P."/>
            <person name="Picq S."/>
            <person name="Vernygora O."/>
            <person name="Keeling C.I."/>
            <person name="Pinkney K."/>
            <person name="Doucet D."/>
            <person name="Wen F."/>
            <person name="Johnston J.S."/>
            <person name="Maaroufi H."/>
            <person name="Boyle B."/>
            <person name="Laroche J."/>
            <person name="Dewar K."/>
            <person name="Juretic N."/>
            <person name="Blackburn G."/>
            <person name="Nisole A."/>
            <person name="Brunet B."/>
            <person name="Brandao M."/>
            <person name="Lumley L."/>
            <person name="Duan J."/>
            <person name="Quan G."/>
            <person name="Lucarotti C.J."/>
            <person name="Roe A.D."/>
            <person name="Sperling F.A.H."/>
            <person name="Levesque R.C."/>
            <person name="Cusson M."/>
        </authorList>
    </citation>
    <scope>NUCLEOTIDE SEQUENCE [LARGE SCALE GENOMIC DNA]</scope>
    <source>
        <strain evidence="1">Glfc:IPQL:Cfum</strain>
    </source>
</reference>
<protein>
    <submittedName>
        <fullName evidence="1">Uncharacterized protein</fullName>
    </submittedName>
</protein>
<sequence length="1806" mass="198190">MPGARTRVKPEPAIEPSASDEASQLEIHLQRQLEEDIASDAYTECNIRNQEKEILAYLNDTFQVVRVIPNNNCIDKEEPEDTEIFLTPKCLSPYVEKGCQKSISSSPSTELTKEYYALVPIDGNLLEKELIEQDALSNAFYSINKTQSDDLKKAKSSQCNKPTSLSLSSSHTSKPVKHSNSCDILFKCHPKDKVVSEIIKTNDKLNNAVNSVKSSSNQVEFRNSAKSCNSESYAEKSFDLAYSPDSLITDEPSSSSDYLSAAYNFSPGASSSACVPQLNVGDNISKMDNVFTSSDSGLENTGLLESLSSHKDVTLTDLSLTESTLHDLTVDDAHYSTSSSIVDSNPNHRTKIPSTSNTVISNTHADINGQKLNQPSRRKDLGCCKSSKEEKQRQNEEIFIMESSSLSSETGSWESVFPPKLAEREICERFINKERQYAYTDDVKEDLCPSLVQKSPFKSTSCFIDAASLADEDDDTINIQILPKESSDVLPTPSQPVPCSTAKVDISPNDWSESNDNEDSLEQPDNKDPDSIQKDLSPTIFEMTPITEDSLCVNTYEDAPVLANENNKAIDTGDTSNKTPEKNSLLSSTVFVTSTPHNSIMSLNVCTMKQLDSDDSKMNSSLSGPESFGNLKKVQKYNESSPIVSGGASIDDYLPQVGSHSDSPVPRRRIENIPIVSGAYIPPIEEDNNRKSPKPSSAAAWVVDMSMSPKTDDGKNTSSIPGNNKKPGEKGCNSLKYDSNCSSISDNINKSSSSLSIENERSSKKFYIDLSSLPDSIPPKNESEIESSIEKKNMFSMYIDLSGKSTLKEMPARLSLNSKKNNTIEVKTKTVASKAIKGSATNTSTLVSTKTDSGSPGTFEKYESLCNDLNISISEIISCPETKPKSDSAEVISMGVLEITKKERPSRVPGVDKSPFQRDGVIHEEHAGDQSGDLFVKLSDLDRPAPKTDTPSITTVYEETVSDVRMTRSIPDNNWGNQSTSRPIDVISSFHSENALSLNRLFPHLKNEFSKSMPGSLSSKGRPRAASSRGETDEPASDVSELSSVQSSMCRSVVENSTTEDTTSQTSSLIGFCQSRLGQDLLRMFLEEITPDVIVEVSGRRIKAHKCILSSRCQYFARILSGGWVESAGNVIVLPPFSFNVVHFALCHIYSGMATIPDSISIVELATLADMLGLEGLKEAIMFTLKAKYCHHFHKPCPVCTAGVLECFPLSSVYSLDDLYRKCLRWITKHFSRVWPTKAFATLPKELLDKCYQQHIVNLTTENLVDTVYGCGITVASLQNSRWAECVARMCRRLVNAAAQFAAPRLSGVLRALAGAPLAPPAATQALHDCLAAAIEWAPPDEAARAYGYLSALLAAHAQRTKPDLIADGARAPPDTPLAAHAASWRLQCEGALVRAAPRAVNTQAFKELPPELRKRLRELGCIMYGPQVVPAASPLHDRKARSTYHARSGKPPAALAARSLDIDQVRTSFVPYAPKPAPTHALDVLKGSQDLRELRDRKTVKMIPPKIRTTKAQEERARFNMAKTNHQSQDRLTGKTSGRVPTFENTKPRYLEPRLCKDSEKKSPTTKKLINKMVSSSESSRNSSPILARNARASRGRARAPGAAMSQDSLATSSRPRTAEPSTDSLSESQNSNKYATYTKRKYTTKGSIESIQSTKYQGVLQSTSSGNKMKTKIPVYLNQSAKHNHATKQQTHHVNNNESPKRTNQPNKTLTLSSNSVRNKALVERKVPGSLMNATKSSSAKIVTKTTKEKLTKTTPKSRGPLKHTSRQEIHEQTTEIPLMQRSGTFLKDEPTFGEITTNIDVDQ</sequence>
<keyword evidence="2" id="KW-1185">Reference proteome</keyword>
<dbReference type="Proteomes" id="UP001064048">
    <property type="component" value="Chromosome Z"/>
</dbReference>
<name>A0ACC0K307_CHOFU</name>
<comment type="caution">
    <text evidence="1">The sequence shown here is derived from an EMBL/GenBank/DDBJ whole genome shotgun (WGS) entry which is preliminary data.</text>
</comment>
<evidence type="ECO:0000313" key="1">
    <source>
        <dbReference type="EMBL" id="KAI8430819.1"/>
    </source>
</evidence>
<organism evidence="1 2">
    <name type="scientific">Choristoneura fumiferana</name>
    <name type="common">Spruce budworm moth</name>
    <name type="synonym">Archips fumiferana</name>
    <dbReference type="NCBI Taxonomy" id="7141"/>
    <lineage>
        <taxon>Eukaryota</taxon>
        <taxon>Metazoa</taxon>
        <taxon>Ecdysozoa</taxon>
        <taxon>Arthropoda</taxon>
        <taxon>Hexapoda</taxon>
        <taxon>Insecta</taxon>
        <taxon>Pterygota</taxon>
        <taxon>Neoptera</taxon>
        <taxon>Endopterygota</taxon>
        <taxon>Lepidoptera</taxon>
        <taxon>Glossata</taxon>
        <taxon>Ditrysia</taxon>
        <taxon>Tortricoidea</taxon>
        <taxon>Tortricidae</taxon>
        <taxon>Tortricinae</taxon>
        <taxon>Choristoneura</taxon>
    </lineage>
</organism>
<dbReference type="EMBL" id="CM046131">
    <property type="protein sequence ID" value="KAI8430819.1"/>
    <property type="molecule type" value="Genomic_DNA"/>
</dbReference>
<accession>A0ACC0K307</accession>